<dbReference type="Proteomes" id="UP000642673">
    <property type="component" value="Unassembled WGS sequence"/>
</dbReference>
<dbReference type="InterPro" id="IPR000073">
    <property type="entry name" value="AB_hydrolase_1"/>
</dbReference>
<dbReference type="RefSeq" id="WP_190183896.1">
    <property type="nucleotide sequence ID" value="NZ_BMVP01000003.1"/>
</dbReference>
<comment type="caution">
    <text evidence="3">The sequence shown here is derived from an EMBL/GenBank/DDBJ whole genome shotgun (WGS) entry which is preliminary data.</text>
</comment>
<dbReference type="Pfam" id="PF12697">
    <property type="entry name" value="Abhydrolase_6"/>
    <property type="match status" value="1"/>
</dbReference>
<dbReference type="InterPro" id="IPR050266">
    <property type="entry name" value="AB_hydrolase_sf"/>
</dbReference>
<dbReference type="PANTHER" id="PTHR43798:SF5">
    <property type="entry name" value="MONOACYLGLYCEROL LIPASE ABHD6"/>
    <property type="match status" value="1"/>
</dbReference>
<dbReference type="EMBL" id="BMVP01000003">
    <property type="protein sequence ID" value="GHB52049.1"/>
    <property type="molecule type" value="Genomic_DNA"/>
</dbReference>
<accession>A0ABQ3EYB9</accession>
<dbReference type="PANTHER" id="PTHR43798">
    <property type="entry name" value="MONOACYLGLYCEROL LIPASE"/>
    <property type="match status" value="1"/>
</dbReference>
<name>A0ABQ3EYB9_9ACTN</name>
<evidence type="ECO:0000313" key="4">
    <source>
        <dbReference type="Proteomes" id="UP000642673"/>
    </source>
</evidence>
<evidence type="ECO:0000259" key="2">
    <source>
        <dbReference type="Pfam" id="PF12697"/>
    </source>
</evidence>
<evidence type="ECO:0000256" key="1">
    <source>
        <dbReference type="SAM" id="MobiDB-lite"/>
    </source>
</evidence>
<dbReference type="InterPro" id="IPR029058">
    <property type="entry name" value="AB_hydrolase_fold"/>
</dbReference>
<evidence type="ECO:0000313" key="3">
    <source>
        <dbReference type="EMBL" id="GHB52049.1"/>
    </source>
</evidence>
<proteinExistence type="predicted"/>
<feature type="region of interest" description="Disordered" evidence="1">
    <location>
        <begin position="285"/>
        <end position="341"/>
    </location>
</feature>
<keyword evidence="4" id="KW-1185">Reference proteome</keyword>
<gene>
    <name evidence="3" type="ORF">GCM10010347_22390</name>
</gene>
<sequence length="341" mass="35914">MTASAYAAGTARPHTLDAAGTAVSGLLALPGGGGAPRSTILAIHGRGMRARYWDSFIPLATALGHAVLAVDRPGYGASAASLPDGQSLPDQARTLRRALTEHARTHRLGAGVFLLGHSDGGKVALHTAAIAPAVPLLGLDASGVGYEYHPQALHFPSTLGGGATRLNWGPLNLYPPGTFQASRALLSRVPPRESADTPWWPRQYEELAPGVRIPVRLTFAEHEGWWRLDARTLSAMTARLTGSPSVTVEHLPGSGHNLSLGHTATAYHLRVLAFLEECLLAARRSASPAGGRPTEQHASPALEERSRDGRTPMTEGPGGCHDAMSVPMRAATQAPRRGRSQ</sequence>
<dbReference type="SUPFAM" id="SSF53474">
    <property type="entry name" value="alpha/beta-Hydrolases"/>
    <property type="match status" value="1"/>
</dbReference>
<protein>
    <submittedName>
        <fullName evidence="3">Thioesterase</fullName>
    </submittedName>
</protein>
<dbReference type="Gene3D" id="3.40.50.1820">
    <property type="entry name" value="alpha/beta hydrolase"/>
    <property type="match status" value="1"/>
</dbReference>
<organism evidence="3 4">
    <name type="scientific">Streptomyces cirratus</name>
    <dbReference type="NCBI Taxonomy" id="68187"/>
    <lineage>
        <taxon>Bacteria</taxon>
        <taxon>Bacillati</taxon>
        <taxon>Actinomycetota</taxon>
        <taxon>Actinomycetes</taxon>
        <taxon>Kitasatosporales</taxon>
        <taxon>Streptomycetaceae</taxon>
        <taxon>Streptomyces</taxon>
    </lineage>
</organism>
<reference evidence="4" key="1">
    <citation type="journal article" date="2019" name="Int. J. Syst. Evol. Microbiol.">
        <title>The Global Catalogue of Microorganisms (GCM) 10K type strain sequencing project: providing services to taxonomists for standard genome sequencing and annotation.</title>
        <authorList>
            <consortium name="The Broad Institute Genomics Platform"/>
            <consortium name="The Broad Institute Genome Sequencing Center for Infectious Disease"/>
            <person name="Wu L."/>
            <person name="Ma J."/>
        </authorList>
    </citation>
    <scope>NUCLEOTIDE SEQUENCE [LARGE SCALE GENOMIC DNA]</scope>
    <source>
        <strain evidence="4">JCM 4738</strain>
    </source>
</reference>
<feature type="domain" description="AB hydrolase-1" evidence="2">
    <location>
        <begin position="40"/>
        <end position="259"/>
    </location>
</feature>